<proteinExistence type="predicted"/>
<name>A0A5Y3W9P7_SALDZ</name>
<comment type="caution">
    <text evidence="1">The sequence shown here is derived from an EMBL/GenBank/DDBJ whole genome shotgun (WGS) entry which is preliminary data.</text>
</comment>
<sequence>MKITLFTLSRIVALLVIPVPYALSESVVTGVFNLEATLQASTCLNMLDTTTDIDFGGLALRDGPAAAEKTMNVNLTLDCTDSPFPPVKVGIGFGVTGGKVSPSDNARLEPASPSGLPQSIVYYKWAWADGINDAVVQSPGGSLTGLIPGTAVNLKDTALIRKYQLKQEENRDKWVFPLSITRKLAAGNPAAGVYSASVKVDISYE</sequence>
<gene>
    <name evidence="1" type="ORF">DLB95_22865</name>
</gene>
<dbReference type="AlphaFoldDB" id="A0A5Y3W9P7"/>
<evidence type="ECO:0000313" key="1">
    <source>
        <dbReference type="EMBL" id="ECJ4379985.1"/>
    </source>
</evidence>
<dbReference type="Proteomes" id="UP000839781">
    <property type="component" value="Unassembled WGS sequence"/>
</dbReference>
<accession>A0A5Y3W9P7</accession>
<reference evidence="1" key="1">
    <citation type="submission" date="2018-05" db="EMBL/GenBank/DDBJ databases">
        <authorList>
            <person name="Ashton P.M."/>
            <person name="Dallman T."/>
            <person name="Nair S."/>
            <person name="De Pinna E."/>
            <person name="Peters T."/>
            <person name="Grant K."/>
        </authorList>
    </citation>
    <scope>NUCLEOTIDE SEQUENCE [LARGE SCALE GENOMIC DNA]</scope>
    <source>
        <strain evidence="1">474878</strain>
    </source>
</reference>
<dbReference type="EMBL" id="AAIYJF010000025">
    <property type="protein sequence ID" value="ECJ4379985.1"/>
    <property type="molecule type" value="Genomic_DNA"/>
</dbReference>
<protein>
    <recommendedName>
        <fullName evidence="2">Fimbrial protein</fullName>
    </recommendedName>
</protein>
<evidence type="ECO:0008006" key="2">
    <source>
        <dbReference type="Google" id="ProtNLM"/>
    </source>
</evidence>
<organism evidence="1">
    <name type="scientific">Salmonella diarizonae</name>
    <dbReference type="NCBI Taxonomy" id="59204"/>
    <lineage>
        <taxon>Bacteria</taxon>
        <taxon>Pseudomonadati</taxon>
        <taxon>Pseudomonadota</taxon>
        <taxon>Gammaproteobacteria</taxon>
        <taxon>Enterobacterales</taxon>
        <taxon>Enterobacteriaceae</taxon>
        <taxon>Salmonella</taxon>
    </lineage>
</organism>